<keyword evidence="2" id="KW-1185">Reference proteome</keyword>
<dbReference type="AlphaFoldDB" id="A0AA36DMR2"/>
<evidence type="ECO:0000313" key="2">
    <source>
        <dbReference type="Proteomes" id="UP001176961"/>
    </source>
</evidence>
<gene>
    <name evidence="1" type="ORF">CYNAS_LOCUS2431</name>
</gene>
<name>A0AA36DMR2_CYLNA</name>
<dbReference type="Proteomes" id="UP001176961">
    <property type="component" value="Unassembled WGS sequence"/>
</dbReference>
<accession>A0AA36DMR2</accession>
<proteinExistence type="predicted"/>
<protein>
    <submittedName>
        <fullName evidence="1">Uncharacterized protein</fullName>
    </submittedName>
</protein>
<dbReference type="EMBL" id="CATQJL010000001">
    <property type="protein sequence ID" value="CAJ0590448.1"/>
    <property type="molecule type" value="Genomic_DNA"/>
</dbReference>
<comment type="caution">
    <text evidence="1">The sequence shown here is derived from an EMBL/GenBank/DDBJ whole genome shotgun (WGS) entry which is preliminary data.</text>
</comment>
<sequence>MIHWMLLLFSPVFGDVFEDCHRLGKKWKDPFRQVIKNPDFFKKYKCDLEARAEFSAFYGKSVKGFTSLNYPYSIPSEDPKSLFQTVSDFITSMAAIFNELVACSKGVGCGTYEHEDKYDGIISCVFDTTNSKCKLSELKLKYLQKSSLKNGQESPKQLWVT</sequence>
<organism evidence="1 2">
    <name type="scientific">Cylicocyclus nassatus</name>
    <name type="common">Nematode worm</name>
    <dbReference type="NCBI Taxonomy" id="53992"/>
    <lineage>
        <taxon>Eukaryota</taxon>
        <taxon>Metazoa</taxon>
        <taxon>Ecdysozoa</taxon>
        <taxon>Nematoda</taxon>
        <taxon>Chromadorea</taxon>
        <taxon>Rhabditida</taxon>
        <taxon>Rhabditina</taxon>
        <taxon>Rhabditomorpha</taxon>
        <taxon>Strongyloidea</taxon>
        <taxon>Strongylidae</taxon>
        <taxon>Cylicocyclus</taxon>
    </lineage>
</organism>
<reference evidence="1" key="1">
    <citation type="submission" date="2023-07" db="EMBL/GenBank/DDBJ databases">
        <authorList>
            <consortium name="CYATHOMIX"/>
        </authorList>
    </citation>
    <scope>NUCLEOTIDE SEQUENCE</scope>
    <source>
        <strain evidence="1">N/A</strain>
    </source>
</reference>
<evidence type="ECO:0000313" key="1">
    <source>
        <dbReference type="EMBL" id="CAJ0590448.1"/>
    </source>
</evidence>